<keyword evidence="5" id="KW-1185">Reference proteome</keyword>
<evidence type="ECO:0000313" key="5">
    <source>
        <dbReference type="Proteomes" id="UP001465976"/>
    </source>
</evidence>
<protein>
    <submittedName>
        <fullName evidence="3">Pre-rRNA processing</fullName>
    </submittedName>
</protein>
<dbReference type="EMBL" id="JBAHYK010000006">
    <property type="protein sequence ID" value="KAL0581695.1"/>
    <property type="molecule type" value="Genomic_DNA"/>
</dbReference>
<dbReference type="EMBL" id="JBAHYK010000308">
    <property type="protein sequence ID" value="KAL0575396.1"/>
    <property type="molecule type" value="Genomic_DNA"/>
</dbReference>
<evidence type="ECO:0000259" key="2">
    <source>
        <dbReference type="Pfam" id="PF09431"/>
    </source>
</evidence>
<organism evidence="3 5">
    <name type="scientific">Marasmius crinis-equi</name>
    <dbReference type="NCBI Taxonomy" id="585013"/>
    <lineage>
        <taxon>Eukaryota</taxon>
        <taxon>Fungi</taxon>
        <taxon>Dikarya</taxon>
        <taxon>Basidiomycota</taxon>
        <taxon>Agaricomycotina</taxon>
        <taxon>Agaricomycetes</taxon>
        <taxon>Agaricomycetidae</taxon>
        <taxon>Agaricales</taxon>
        <taxon>Marasmiineae</taxon>
        <taxon>Marasmiaceae</taxon>
        <taxon>Marasmius</taxon>
    </lineage>
</organism>
<proteinExistence type="predicted"/>
<accession>A0ABR3FJ45</accession>
<gene>
    <name evidence="3" type="primary">LDB17_2</name>
    <name evidence="4" type="synonym">LDB17_1</name>
    <name evidence="4" type="ORF">V5O48_000401</name>
    <name evidence="3" type="ORF">V5O48_006566</name>
</gene>
<feature type="region of interest" description="Disordered" evidence="1">
    <location>
        <begin position="555"/>
        <end position="628"/>
    </location>
</feature>
<evidence type="ECO:0000313" key="3">
    <source>
        <dbReference type="EMBL" id="KAL0575396.1"/>
    </source>
</evidence>
<reference evidence="3 5" key="1">
    <citation type="submission" date="2024-02" db="EMBL/GenBank/DDBJ databases">
        <title>A draft genome for the cacao thread blight pathogen Marasmius crinis-equi.</title>
        <authorList>
            <person name="Cohen S.P."/>
            <person name="Baruah I.K."/>
            <person name="Amoako-Attah I."/>
            <person name="Bukari Y."/>
            <person name="Meinhardt L.W."/>
            <person name="Bailey B.A."/>
        </authorList>
    </citation>
    <scope>NUCLEOTIDE SEQUENCE [LARGE SCALE GENOMIC DNA]</scope>
    <source>
        <strain evidence="3 5">GH-76</strain>
    </source>
</reference>
<feature type="compositionally biased region" description="Polar residues" evidence="1">
    <location>
        <begin position="489"/>
        <end position="512"/>
    </location>
</feature>
<sequence>MHARRESIMMNGLSIEDDLGIVYVVENAQQFWSELEDLVNLPKENIPTLEQLDGTLKRYVAFCACYHEQYLQSPLQLEHACHLILDSELFAFHSERMCDILTNEAKSSTNPHFQFISFSILLHFGIRRNDFFRSTKRWRPLLPLLMDQVLVEIDSDAEDAYLGVTGSSNGSGSTIPVPIEAKLRSLGVMLLYEVCRVQKLSLQDLKVFDDAFLDYLFDLVEQTRHMQDDTFNYSVIKLIVALNEQFMVVSVNNGAPMDNGKAEPHAAASNRVLRVLMRRLNSSKTFGENMIFMLNRAEHTPEDLCMQLLVLKLIYLLFTSKGTSEYFYTNDLCVLVDVTLREIVDLDEDSESLRHTYLRILHPLLTKTQLRDVPYKRPQILRALENLGGLRDAKFGYFGRKEINSTTKRLVERCLTGDWCVQLRKSAAMNDEDAASEVSHAFTHLGLPDTAPGKAGKAKTLKTVKSMEFQKSKSGVSPYPPATSHHHPTSASMFTHQQQSAPLRSPYGNQPHSPIPPKSPVYHDVPSRRPSDASVYSTSSATSLSGVAHASLSVDGLPPSPSMDSLHTDMFPSKHKTHYTHPHIAPSSDSNLTCGPDSQEPRKQRRTAPPPPTKRRKPPAVPLRASNVVVPTNGKVTITPIKSSVSAG</sequence>
<dbReference type="InterPro" id="IPR018556">
    <property type="entry name" value="SPIN90/Ldb17_LRD"/>
</dbReference>
<dbReference type="PANTHER" id="PTHR13357:SF1">
    <property type="entry name" value="NCK-INTERACTING PROTEIN WITH SH3 DOMAIN"/>
    <property type="match status" value="1"/>
</dbReference>
<feature type="domain" description="SPIN90/Ldb17 leucine-rich" evidence="2">
    <location>
        <begin position="228"/>
        <end position="380"/>
    </location>
</feature>
<name>A0ABR3FJ45_9AGAR</name>
<dbReference type="Proteomes" id="UP001465976">
    <property type="component" value="Unassembled WGS sequence"/>
</dbReference>
<dbReference type="PANTHER" id="PTHR13357">
    <property type="entry name" value="SH3 ADAPTER PROTEIN SPIN90 NCK INTERACTING PROTEIN WITH SH3 DOMAIN"/>
    <property type="match status" value="1"/>
</dbReference>
<evidence type="ECO:0000313" key="4">
    <source>
        <dbReference type="EMBL" id="KAL0581695.1"/>
    </source>
</evidence>
<comment type="caution">
    <text evidence="3">The sequence shown here is derived from an EMBL/GenBank/DDBJ whole genome shotgun (WGS) entry which is preliminary data.</text>
</comment>
<dbReference type="InterPro" id="IPR030125">
    <property type="entry name" value="SPIN90/Ldb17"/>
</dbReference>
<evidence type="ECO:0000256" key="1">
    <source>
        <dbReference type="SAM" id="MobiDB-lite"/>
    </source>
</evidence>
<dbReference type="Pfam" id="PF09431">
    <property type="entry name" value="SPIN90_LRD"/>
    <property type="match status" value="1"/>
</dbReference>
<feature type="region of interest" description="Disordered" evidence="1">
    <location>
        <begin position="469"/>
        <end position="538"/>
    </location>
</feature>